<protein>
    <recommendedName>
        <fullName evidence="4">CS1 type fimbrial major subunit</fullName>
    </recommendedName>
</protein>
<feature type="chain" id="PRO_5047473936" description="CS1 type fimbrial major subunit" evidence="1">
    <location>
        <begin position="23"/>
        <end position="169"/>
    </location>
</feature>
<reference evidence="2" key="1">
    <citation type="submission" date="2016-11" db="EMBL/GenBank/DDBJ databases">
        <title>Complete Genome Sequencing of Pandoraea pulmonicola DSM 16583.</title>
        <authorList>
            <person name="Chan K.-G."/>
        </authorList>
    </citation>
    <scope>NUCLEOTIDE SEQUENCE</scope>
    <source>
        <strain evidence="2">DSM 16583</strain>
    </source>
</reference>
<proteinExistence type="predicted"/>
<evidence type="ECO:0008006" key="4">
    <source>
        <dbReference type="Google" id="ProtNLM"/>
    </source>
</evidence>
<keyword evidence="1" id="KW-0732">Signal</keyword>
<dbReference type="Gene3D" id="2.60.40.2040">
    <property type="entry name" value="CFA/I fimbrial subunit E, pilin domain"/>
    <property type="match status" value="1"/>
</dbReference>
<organism evidence="2 3">
    <name type="scientific">Pandoraea pulmonicola</name>
    <dbReference type="NCBI Taxonomy" id="93221"/>
    <lineage>
        <taxon>Bacteria</taxon>
        <taxon>Pseudomonadati</taxon>
        <taxon>Pseudomonadota</taxon>
        <taxon>Betaproteobacteria</taxon>
        <taxon>Burkholderiales</taxon>
        <taxon>Burkholderiaceae</taxon>
        <taxon>Pandoraea</taxon>
    </lineage>
</organism>
<gene>
    <name evidence="2" type="ORF">RO07_13205</name>
</gene>
<dbReference type="EMBL" id="CP010310">
    <property type="protein sequence ID" value="AJC21198.1"/>
    <property type="molecule type" value="Genomic_DNA"/>
</dbReference>
<sequence length="169" mass="17856">MIMFLKIAPVAAAALFSLSAFAVEKEITVTAQIDPTVELLSADGSALPSNLKMEHMPGTGLRPQTFEAKVFSNAMDKNIEIRLQADPKLVHTIDSSAEAIPLEVKLDGTALTITGTKLTATDLFADKTAKGSKNLKFSIEQKTAAPIAKAGLYSGPVRLLVTQDASAAE</sequence>
<keyword evidence="3" id="KW-1185">Reference proteome</keyword>
<evidence type="ECO:0000313" key="2">
    <source>
        <dbReference type="EMBL" id="AJC21198.1"/>
    </source>
</evidence>
<dbReference type="InterPro" id="IPR007540">
    <property type="entry name" value="Fimbrial_CS1-type"/>
</dbReference>
<feature type="signal peptide" evidence="1">
    <location>
        <begin position="1"/>
        <end position="22"/>
    </location>
</feature>
<evidence type="ECO:0000256" key="1">
    <source>
        <dbReference type="SAM" id="SignalP"/>
    </source>
</evidence>
<dbReference type="Proteomes" id="UP000035086">
    <property type="component" value="Chromosome"/>
</dbReference>
<evidence type="ECO:0000313" key="3">
    <source>
        <dbReference type="Proteomes" id="UP000035086"/>
    </source>
</evidence>
<accession>A0ABM5S0D4</accession>
<dbReference type="Pfam" id="PF04449">
    <property type="entry name" value="Fimbrial_CS1"/>
    <property type="match status" value="1"/>
</dbReference>
<name>A0ABM5S0D4_PANPU</name>